<gene>
    <name evidence="2" type="ordered locus">Sterm_2233</name>
</gene>
<dbReference type="eggNOG" id="ENOG5033D8T">
    <property type="taxonomic scope" value="Bacteria"/>
</dbReference>
<keyword evidence="3" id="KW-1185">Reference proteome</keyword>
<dbReference type="PANTHER" id="PTHR28139:SF1">
    <property type="entry name" value="UPF0768 PROTEIN YBL029C-A"/>
    <property type="match status" value="1"/>
</dbReference>
<organism evidence="2 3">
    <name type="scientific">Sebaldella termitidis (strain ATCC 33386 / NCTC 11300)</name>
    <dbReference type="NCBI Taxonomy" id="526218"/>
    <lineage>
        <taxon>Bacteria</taxon>
        <taxon>Fusobacteriati</taxon>
        <taxon>Fusobacteriota</taxon>
        <taxon>Fusobacteriia</taxon>
        <taxon>Fusobacteriales</taxon>
        <taxon>Leptotrichiaceae</taxon>
        <taxon>Sebaldella</taxon>
    </lineage>
</organism>
<dbReference type="AlphaFoldDB" id="D1AKH1"/>
<protein>
    <recommendedName>
        <fullName evidence="1">Zinc-ribbon 15 domain-containing protein</fullName>
    </recommendedName>
</protein>
<sequence>MIIIFGTKNITKNYGVTNKIECPHCHNTEFWHYLKTGLWFTLFWIPIFPLGSSKHFLVCPICNVNIALNGSDREKYRKLAELNQKFTSGKISEEEYRELSNDIQE</sequence>
<dbReference type="PANTHER" id="PTHR28139">
    <property type="entry name" value="UPF0768 PROTEIN YBL029C-A"/>
    <property type="match status" value="1"/>
</dbReference>
<dbReference type="Pfam" id="PF17032">
    <property type="entry name" value="Zn_ribbon_15"/>
    <property type="match status" value="1"/>
</dbReference>
<accession>D1AKH1</accession>
<dbReference type="KEGG" id="str:Sterm_2233"/>
<reference evidence="3" key="1">
    <citation type="submission" date="2009-09" db="EMBL/GenBank/DDBJ databases">
        <title>The complete chromosome of Sebaldella termitidis ATCC 33386.</title>
        <authorList>
            <consortium name="US DOE Joint Genome Institute (JGI-PGF)"/>
            <person name="Lucas S."/>
            <person name="Copeland A."/>
            <person name="Lapidus A."/>
            <person name="Glavina del Rio T."/>
            <person name="Dalin E."/>
            <person name="Tice H."/>
            <person name="Bruce D."/>
            <person name="Goodwin L."/>
            <person name="Pitluck S."/>
            <person name="Kyrpides N."/>
            <person name="Mavromatis K."/>
            <person name="Ivanova N."/>
            <person name="Mikhailova N."/>
            <person name="Sims D."/>
            <person name="Meincke L."/>
            <person name="Brettin T."/>
            <person name="Detter J.C."/>
            <person name="Han C."/>
            <person name="Larimer F."/>
            <person name="Land M."/>
            <person name="Hauser L."/>
            <person name="Markowitz V."/>
            <person name="Cheng J.F."/>
            <person name="Hugenholtz P."/>
            <person name="Woyke T."/>
            <person name="Wu D."/>
            <person name="Eisen J.A."/>
        </authorList>
    </citation>
    <scope>NUCLEOTIDE SEQUENCE [LARGE SCALE GENOMIC DNA]</scope>
    <source>
        <strain evidence="3">ATCC 33386 / NCTC 11300</strain>
    </source>
</reference>
<reference evidence="2 3" key="2">
    <citation type="journal article" date="2010" name="Stand. Genomic Sci.">
        <title>Complete genome sequence of Sebaldella termitidis type strain (NCTC 11300).</title>
        <authorList>
            <person name="Harmon-Smith M."/>
            <person name="Celia L."/>
            <person name="Chertkov O."/>
            <person name="Lapidus A."/>
            <person name="Copeland A."/>
            <person name="Glavina Del Rio T."/>
            <person name="Nolan M."/>
            <person name="Lucas S."/>
            <person name="Tice H."/>
            <person name="Cheng J.F."/>
            <person name="Han C."/>
            <person name="Detter J.C."/>
            <person name="Bruce D."/>
            <person name="Goodwin L."/>
            <person name="Pitluck S."/>
            <person name="Pati A."/>
            <person name="Liolios K."/>
            <person name="Ivanova N."/>
            <person name="Mavromatis K."/>
            <person name="Mikhailova N."/>
            <person name="Chen A."/>
            <person name="Palaniappan K."/>
            <person name="Land M."/>
            <person name="Hauser L."/>
            <person name="Chang Y.J."/>
            <person name="Jeffries C.D."/>
            <person name="Brettin T."/>
            <person name="Goker M."/>
            <person name="Beck B."/>
            <person name="Bristow J."/>
            <person name="Eisen J.A."/>
            <person name="Markowitz V."/>
            <person name="Hugenholtz P."/>
            <person name="Kyrpides N.C."/>
            <person name="Klenk H.P."/>
            <person name="Chen F."/>
        </authorList>
    </citation>
    <scope>NUCLEOTIDE SEQUENCE [LARGE SCALE GENOMIC DNA]</scope>
    <source>
        <strain evidence="3">ATCC 33386 / NCTC 11300</strain>
    </source>
</reference>
<evidence type="ECO:0000313" key="2">
    <source>
        <dbReference type="EMBL" id="ACZ09087.1"/>
    </source>
</evidence>
<dbReference type="HOGENOM" id="CLU_159385_2_1_0"/>
<feature type="domain" description="Zinc-ribbon 15" evidence="1">
    <location>
        <begin position="20"/>
        <end position="69"/>
    </location>
</feature>
<dbReference type="Proteomes" id="UP000000845">
    <property type="component" value="Chromosome"/>
</dbReference>
<evidence type="ECO:0000259" key="1">
    <source>
        <dbReference type="Pfam" id="PF17032"/>
    </source>
</evidence>
<dbReference type="EMBL" id="CP001739">
    <property type="protein sequence ID" value="ACZ09087.1"/>
    <property type="molecule type" value="Genomic_DNA"/>
</dbReference>
<proteinExistence type="predicted"/>
<evidence type="ECO:0000313" key="3">
    <source>
        <dbReference type="Proteomes" id="UP000000845"/>
    </source>
</evidence>
<name>D1AKH1_SEBTE</name>
<dbReference type="RefSeq" id="WP_012861681.1">
    <property type="nucleotide sequence ID" value="NC_013517.1"/>
</dbReference>
<dbReference type="InterPro" id="IPR031493">
    <property type="entry name" value="Zinc_ribbon_15"/>
</dbReference>